<dbReference type="EMBL" id="FMKD01000061">
    <property type="protein sequence ID" value="SCQ12841.1"/>
    <property type="molecule type" value="Genomic_DNA"/>
</dbReference>
<reference evidence="6" key="1">
    <citation type="submission" date="2016-09" db="EMBL/GenBank/DDBJ databases">
        <authorList>
            <consortium name="Pathogen Informatics"/>
            <person name="Sun Q."/>
            <person name="Inoue M."/>
        </authorList>
    </citation>
    <scope>NUCLEOTIDE SEQUENCE</scope>
</reference>
<feature type="domain" description="Duffy-binding-like" evidence="5">
    <location>
        <begin position="1209"/>
        <end position="1320"/>
    </location>
</feature>
<dbReference type="Pfam" id="PF15445">
    <property type="entry name" value="ATS"/>
    <property type="match status" value="1"/>
</dbReference>
<dbReference type="Pfam" id="PF22672">
    <property type="entry name" value="DBL_C"/>
    <property type="match status" value="1"/>
</dbReference>
<feature type="region of interest" description="Disordered" evidence="2">
    <location>
        <begin position="79"/>
        <end position="99"/>
    </location>
</feature>
<evidence type="ECO:0000256" key="1">
    <source>
        <dbReference type="SAM" id="Coils"/>
    </source>
</evidence>
<feature type="compositionally biased region" description="Basic and acidic residues" evidence="2">
    <location>
        <begin position="2266"/>
        <end position="2278"/>
    </location>
</feature>
<feature type="region of interest" description="Disordered" evidence="2">
    <location>
        <begin position="1989"/>
        <end position="2116"/>
    </location>
</feature>
<feature type="domain" description="Duffy-antigen binding" evidence="3">
    <location>
        <begin position="1018"/>
        <end position="1205"/>
    </location>
</feature>
<organism evidence="6 7">
    <name type="scientific">Plasmodium gaboni</name>
    <dbReference type="NCBI Taxonomy" id="647221"/>
    <lineage>
        <taxon>Eukaryota</taxon>
        <taxon>Sar</taxon>
        <taxon>Alveolata</taxon>
        <taxon>Apicomplexa</taxon>
        <taxon>Aconoidasida</taxon>
        <taxon>Haemosporida</taxon>
        <taxon>Plasmodiidae</taxon>
        <taxon>Plasmodium</taxon>
        <taxon>Plasmodium (Laverania)</taxon>
    </lineage>
</organism>
<accession>A0ABY0KWC7</accession>
<dbReference type="InterPro" id="IPR042202">
    <property type="entry name" value="Duffy-ag-bd_sf"/>
</dbReference>
<dbReference type="Gene3D" id="1.20.1310.20">
    <property type="entry name" value="Duffy-antigen binding domain"/>
    <property type="match status" value="4"/>
</dbReference>
<feature type="compositionally biased region" description="Polar residues" evidence="2">
    <location>
        <begin position="2054"/>
        <end position="2078"/>
    </location>
</feature>
<feature type="domain" description="Plasmodium falciparum erythrocyte membrane protein 1 acidic terminal segment" evidence="4">
    <location>
        <begin position="2128"/>
        <end position="2470"/>
    </location>
</feature>
<feature type="coiled-coil region" evidence="1">
    <location>
        <begin position="1740"/>
        <end position="1767"/>
    </location>
</feature>
<feature type="compositionally biased region" description="Basic and acidic residues" evidence="2">
    <location>
        <begin position="79"/>
        <end position="93"/>
    </location>
</feature>
<feature type="compositionally biased region" description="Basic and acidic residues" evidence="2">
    <location>
        <begin position="914"/>
        <end position="945"/>
    </location>
</feature>
<feature type="compositionally biased region" description="Low complexity" evidence="2">
    <location>
        <begin position="1510"/>
        <end position="1526"/>
    </location>
</feature>
<gene>
    <name evidence="6" type="ORF">PGABG01_0023300</name>
</gene>
<feature type="domain" description="Duffy-antigen binding" evidence="3">
    <location>
        <begin position="1664"/>
        <end position="1823"/>
    </location>
</feature>
<feature type="compositionally biased region" description="Basic residues" evidence="2">
    <location>
        <begin position="1385"/>
        <end position="1414"/>
    </location>
</feature>
<feature type="compositionally biased region" description="Acidic residues" evidence="2">
    <location>
        <begin position="1448"/>
        <end position="1481"/>
    </location>
</feature>
<dbReference type="Pfam" id="PF05424">
    <property type="entry name" value="Duffy_binding"/>
    <property type="match status" value="4"/>
</dbReference>
<feature type="region of interest" description="Disordered" evidence="2">
    <location>
        <begin position="275"/>
        <end position="295"/>
    </location>
</feature>
<feature type="compositionally biased region" description="Low complexity" evidence="2">
    <location>
        <begin position="1434"/>
        <end position="1447"/>
    </location>
</feature>
<evidence type="ECO:0000313" key="6">
    <source>
        <dbReference type="EMBL" id="SCQ12841.1"/>
    </source>
</evidence>
<dbReference type="InterPro" id="IPR029211">
    <property type="entry name" value="PfEMP1_ATS"/>
</dbReference>
<evidence type="ECO:0000313" key="7">
    <source>
        <dbReference type="Proteomes" id="UP000831156"/>
    </source>
</evidence>
<feature type="compositionally biased region" description="Pro residues" evidence="2">
    <location>
        <begin position="1595"/>
        <end position="1605"/>
    </location>
</feature>
<dbReference type="InterPro" id="IPR054595">
    <property type="entry name" value="DBL_C"/>
</dbReference>
<feature type="compositionally biased region" description="Polar residues" evidence="2">
    <location>
        <begin position="1989"/>
        <end position="2005"/>
    </location>
</feature>
<dbReference type="Proteomes" id="UP000831156">
    <property type="component" value="Unassembled WGS sequence"/>
</dbReference>
<feature type="region of interest" description="Disordered" evidence="2">
    <location>
        <begin position="29"/>
        <end position="48"/>
    </location>
</feature>
<evidence type="ECO:0000259" key="4">
    <source>
        <dbReference type="Pfam" id="PF15445"/>
    </source>
</evidence>
<evidence type="ECO:0000259" key="3">
    <source>
        <dbReference type="Pfam" id="PF05424"/>
    </source>
</evidence>
<dbReference type="InterPro" id="IPR008602">
    <property type="entry name" value="Duffy-antigen-binding"/>
</dbReference>
<feature type="region of interest" description="Disordered" evidence="2">
    <location>
        <begin position="913"/>
        <end position="956"/>
    </location>
</feature>
<feature type="compositionally biased region" description="Low complexity" evidence="2">
    <location>
        <begin position="2097"/>
        <end position="2116"/>
    </location>
</feature>
<keyword evidence="7" id="KW-1185">Reference proteome</keyword>
<feature type="compositionally biased region" description="Low complexity" evidence="2">
    <location>
        <begin position="277"/>
        <end position="287"/>
    </location>
</feature>
<keyword evidence="1" id="KW-0175">Coiled coil</keyword>
<feature type="region of interest" description="Disordered" evidence="2">
    <location>
        <begin position="1"/>
        <end position="20"/>
    </location>
</feature>
<feature type="compositionally biased region" description="Polar residues" evidence="2">
    <location>
        <begin position="2246"/>
        <end position="2265"/>
    </location>
</feature>
<feature type="compositionally biased region" description="Polar residues" evidence="2">
    <location>
        <begin position="2297"/>
        <end position="2353"/>
    </location>
</feature>
<feature type="domain" description="Duffy-antigen binding" evidence="3">
    <location>
        <begin position="579"/>
        <end position="763"/>
    </location>
</feature>
<feature type="domain" description="Duffy-antigen binding" evidence="3">
    <location>
        <begin position="123"/>
        <end position="304"/>
    </location>
</feature>
<dbReference type="SUPFAM" id="SSF140924">
    <property type="entry name" value="Duffy binding domain-like"/>
    <property type="match status" value="4"/>
</dbReference>
<feature type="compositionally biased region" description="Polar residues" evidence="2">
    <location>
        <begin position="7"/>
        <end position="20"/>
    </location>
</feature>
<proteinExistence type="predicted"/>
<feature type="compositionally biased region" description="Polar residues" evidence="2">
    <location>
        <begin position="1482"/>
        <end position="1501"/>
    </location>
</feature>
<evidence type="ECO:0000259" key="5">
    <source>
        <dbReference type="Pfam" id="PF22672"/>
    </source>
</evidence>
<feature type="region of interest" description="Disordered" evidence="2">
    <location>
        <begin position="2246"/>
        <end position="2353"/>
    </location>
</feature>
<feature type="compositionally biased region" description="Polar residues" evidence="2">
    <location>
        <begin position="1545"/>
        <end position="1576"/>
    </location>
</feature>
<dbReference type="Gene3D" id="1.20.58.830">
    <property type="match status" value="4"/>
</dbReference>
<protein>
    <submittedName>
        <fullName evidence="6">Erythrocyte membrane protein 1, PfEMP1, putative</fullName>
    </submittedName>
</protein>
<feature type="compositionally biased region" description="Low complexity" evidence="2">
    <location>
        <begin position="1371"/>
        <end position="1384"/>
    </location>
</feature>
<feature type="compositionally biased region" description="Basic and acidic residues" evidence="2">
    <location>
        <begin position="1339"/>
        <end position="1352"/>
    </location>
</feature>
<name>A0ABY0KWC7_9APIC</name>
<sequence>MSGSKGGSTPTCGNTRVSQDVTDIARSFLEKAKEEATTNGKSGNDDKGELKAAFKQALFGKNLDGTKFEDDDACNLDMKKHTNDGREQSKREAGPCTGKGERFQVGVRWTKGDGEVESEHKEVLLPPRRKNMCTSNLENLNTSNMGLRLHMYASHSLLADVMLAAKEEAQKIIDQYKNPGDNESVCRALKYSFADLGDIIRGRDIWTKNGDMKNIETRLKKIFQEIKKTVTTGTDYDSDKDPYPILRREWWELNRKDVWTAMLCATKNDKLTGDCKSNNSSSRGRSGYSPTVTPPDDYIPQRLRWLTEWSEWFCKRQSQVYGELKEKCGSCKTNTGPNKPCTQADDCQKCKKACKAYQAEVEKWKADWETQKDQYTQYYEAAQKLTDGNSKSDDLNQKYLEEFLNKLQQANGVTSSGGNNVYGSAGGYIKQVLTTNGCQGQTEFCNSGSATYAFKDQPSGYQQACGCKPPVPKPTCSDNKILDAANMRHHNISHELSGRGVNLKGDASKGTYKHNNGNSTDELSDPCKLKIEHSNDSRKRGTGDGKYNGPCSGKGDQRFVIGKQWEPKTGQMRDKHSDVYLPPRRQHMCTSNLENLGKQNGTPDLLTRNNVNDSFFGDVLLAAKYEGEFISQVLGTSACNAMKYSFADIGDIIRGRDIWDKGDMARLQTHLEAIFKKIWEQNGIKDKYTDDDKATPKYKTLREHWWTANRDQIWKAMTCEAPFEATLHIPSPNGIIKWYDPQCGRNKNPPYIPVDDYIPQRLRWMTEWTENYCRKLYADYKSVKAVCIMCRSLQNSTKKKKQQENSEAEKKICKMCVDMCKVYGENVKKWKKQWDEQQSKQYSQLYDAANGSTKSGDDEITKETKEFLKIIKGSHDSLCTGNASDSNKYENAADYIDSMGGYKYCKDTSQTKFQDSDKNDEAHVFKEQPQKYKTGCDWKDPDTKKPGAGPEPNSPVVVTKSNGRDACEIVGDILKGKSGNDDVDQCRKKVKDAKDTSYPGWDCTNPNKQNLIQPSDSGACMPPRRQKLCLYYLKNMNGNEKPEELRSAFIKTAAAETFLAWNYYIHHGNGKSKAYLVDMLKNGTIPPDFKRQMVYTFGDFKDLCLNTDISNKQVGDVGRARDNIDNALKKNGGKLEEKRQEWWEANGLDIWNGMVCALSHAINDKTKQSDVQEKLTKNYKYDSEKLNTEMAKDVFYSEFVPQFLRWFTEWSDEFCIKYTEEFNTLYTKCKDCIVNSSNGKATCNKKGQECSGCQEQCAKYKTFIGKWMKDYEQQSKRYTQVKDQEPYEDFVDKDKNTHENLHQQLQLLGSHSDCMKDKSTSSGGSDDMPQSLDTYPPHGDYKSKCSCEEDTKPGVAQGPSGAADSGQTLTSGARSGRGQGARNRQTTRTRQPHGTRPQFVRKSKTRKHRKPKKDKSKDPKANTPIVQSDTKIVNGGTLTTTITTTPSPDDDIDNSSTEDEEDEDEDEEDEDDDDDDDEEDTSGSSNASEPVPAVSTTTLDPATQKVVDQGTSGTGNAATSSTPSPTHVETKNSQANGVTGGVQPDGTSANQGANADGSGPSSGNGAPDANQNSKPDTTAPPGGLTGASAPTAPSVQPPAPAPPQDPFAELDTCPFQNGSTTNPSNCKNYRNMGCTRKPFNKDLDDWTNTGVKYDDGRNTSIQNGILVPPRRRKLCLRGIRKRFDSINEKQKFKKYLIYDAYNEARLLSQYYNTDKDQALQAIKYSFADIGDIVEGKDMLNDGISDKMDQILQQLNRKNNNAQNVTRETLWNDNKTHIWHAMLCGYQKGNPSVTNMDNKWCPVPSDREPQFLRWFTEWSQLFCARKNELEGEVKSKCEKFNCDNGTTTIDQNCESACKNYKNFISGTKDAYFGQKEKYDKEFKSKNGDKDAHEYLKEKCNGKCKCLSEKFNNDDSKWQNPYETFEDNSLKSKCECQKSTTATNPAGKSSNTKDSWKDIAESLFTLANTAAKEGLDVATKLLQKLQKQHSTSGAKGSVDGSVQSQPAVLQPSVEPVQPNSLNSGSSGTGSTGNQNPSGVNHVASGSHTSLPGGAATPTQSPGQNGAGQSLGSPQTPSSSVAVGGQGTSHGSGPEPPQASPAGKASSPSGSTPSVTPSGIPTSDILTSISPVGISIALGSIALLYYLKKKTTISRPTDLFRVLEIPQNDSGIPTYRSANKYVPYTKYRGKTYIYVEDDSGDDTYVMESDTTDITTTSDSEYDELDINEIYGYGGGKHRTLIDIILRPSTSGTTHNSGDIPSGTTNSGNKHSDSSDIVDTKNSDTINSGTMDIVDTKHSDTTTYSGTTQSGNHSTSGNTYSDTIPGNTTTYSDNHSTSGNHSYGDTHSYSDTTIPGNTTTHSDNHFIIQIQDRQLGGGKNTYIYDVGGDTNSGTPGTSGTNIYTTTHNMDIPKYMSPHTHNMDNTTYTTTYVSPSGTYSGINLINDSLYRDRHIDIYKELLQRKEKELNSGRHTT</sequence>
<feature type="compositionally biased region" description="Polar residues" evidence="2">
    <location>
        <begin position="1614"/>
        <end position="1628"/>
    </location>
</feature>
<evidence type="ECO:0000256" key="2">
    <source>
        <dbReference type="SAM" id="MobiDB-lite"/>
    </source>
</evidence>
<feature type="region of interest" description="Disordered" evidence="2">
    <location>
        <begin position="498"/>
        <end position="527"/>
    </location>
</feature>
<comment type="caution">
    <text evidence="6">The sequence shown here is derived from an EMBL/GenBank/DDBJ whole genome shotgun (WGS) entry which is preliminary data.</text>
</comment>
<feature type="region of interest" description="Disordered" evidence="2">
    <location>
        <begin position="1310"/>
        <end position="1628"/>
    </location>
</feature>